<dbReference type="InterPro" id="IPR051824">
    <property type="entry name" value="LRR_Rcpt-Like_S/T_Kinase"/>
</dbReference>
<feature type="transmembrane region" description="Helical" evidence="9">
    <location>
        <begin position="164"/>
        <end position="186"/>
    </location>
</feature>
<evidence type="ECO:0000256" key="9">
    <source>
        <dbReference type="SAM" id="Phobius"/>
    </source>
</evidence>
<protein>
    <submittedName>
        <fullName evidence="11">LRR receptor-like kinase</fullName>
    </submittedName>
</protein>
<keyword evidence="4" id="KW-0732">Signal</keyword>
<reference evidence="11 12" key="1">
    <citation type="journal article" date="2014" name="Am. J. Bot.">
        <title>Genome assembly and annotation for red clover (Trifolium pratense; Fabaceae).</title>
        <authorList>
            <person name="Istvanek J."/>
            <person name="Jaros M."/>
            <person name="Krenek A."/>
            <person name="Repkova J."/>
        </authorList>
    </citation>
    <scope>NUCLEOTIDE SEQUENCE [LARGE SCALE GENOMIC DNA]</scope>
    <source>
        <strain evidence="12">cv. Tatra</strain>
        <tissue evidence="11">Young leaves</tissue>
    </source>
</reference>
<dbReference type="FunFam" id="3.80.10.10:FF:000041">
    <property type="entry name" value="LRR receptor-like serine/threonine-protein kinase ERECTA"/>
    <property type="match status" value="1"/>
</dbReference>
<evidence type="ECO:0000256" key="7">
    <source>
        <dbReference type="ARBA" id="ARBA00023136"/>
    </source>
</evidence>
<dbReference type="PANTHER" id="PTHR48006">
    <property type="entry name" value="LEUCINE-RICH REPEAT-CONTAINING PROTEIN DDB_G0281931-RELATED"/>
    <property type="match status" value="1"/>
</dbReference>
<dbReference type="PANTHER" id="PTHR48006:SF28">
    <property type="entry name" value="LEUCINE-RICH REPEAT PROTEIN KINASE FAMILY PROTEIN"/>
    <property type="match status" value="1"/>
</dbReference>
<evidence type="ECO:0000256" key="5">
    <source>
        <dbReference type="ARBA" id="ARBA00022737"/>
    </source>
</evidence>
<dbReference type="Gene3D" id="1.10.510.10">
    <property type="entry name" value="Transferase(Phosphotransferase) domain 1"/>
    <property type="match status" value="1"/>
</dbReference>
<dbReference type="InterPro" id="IPR001611">
    <property type="entry name" value="Leu-rich_rpt"/>
</dbReference>
<dbReference type="GO" id="GO:0004672">
    <property type="term" value="F:protein kinase activity"/>
    <property type="evidence" value="ECO:0007669"/>
    <property type="project" value="InterPro"/>
</dbReference>
<sequence length="498" mass="54790">MKRLCYNELNGSIPTELGKLKRLSVLALQYNHLSGAIPASLGELETLERLDLSFNTLFGPVPVTLTYPPKLQTLDIRNNSLSGSVPTALQRLKGGLQYSNNHGLCGTGFSDLDSCQIVSNSDPIRPEPYEPSKNSTIGFPVSPETMAKKCGNAGCRKRSESSTVGLVFAVIGVVIVSSVAGLFLILRYRREKQKIGNTAEISNIRLSTDKIKEVYRKNVSPLISLEYSSGWDPLSKDLGYSQEFLQSFMFNLEEVDRATQCFSEMNLLVKNNISANYRGILRDGSVVVIKCIAKTSCRGECFLVYDFVSNGSLSKYLDVKRGSAEVLEWSTRVSIIHGIAKGIGYLHGNKGSKHSLVHQNISAEKVLLDYRYNSLLADSGLHKLLADDVVFSTLKASAAMGYLAPEYTTTGRFTEKSDVYAFGVIVFQLLTGKHDITHLSRQSLESGGLKDIIDENLEGKFLESEAEKLAGLALVCTDESPHLRPTMENVMADLSDKW</sequence>
<dbReference type="GO" id="GO:0016020">
    <property type="term" value="C:membrane"/>
    <property type="evidence" value="ECO:0007669"/>
    <property type="project" value="UniProtKB-SubCell"/>
</dbReference>
<dbReference type="InterPro" id="IPR001245">
    <property type="entry name" value="Ser-Thr/Tyr_kinase_cat_dom"/>
</dbReference>
<dbReference type="AlphaFoldDB" id="A0A2K3N781"/>
<dbReference type="FunFam" id="1.10.510.10:FF:000513">
    <property type="entry name" value="Protein NSP-INTERACTING KINASE 2"/>
    <property type="match status" value="1"/>
</dbReference>
<accession>A0A2K3N781</accession>
<keyword evidence="8" id="KW-0325">Glycoprotein</keyword>
<evidence type="ECO:0000256" key="2">
    <source>
        <dbReference type="ARBA" id="ARBA00022614"/>
    </source>
</evidence>
<dbReference type="Pfam" id="PF00560">
    <property type="entry name" value="LRR_1"/>
    <property type="match status" value="1"/>
</dbReference>
<feature type="domain" description="Protein kinase" evidence="10">
    <location>
        <begin position="168"/>
        <end position="498"/>
    </location>
</feature>
<keyword evidence="3 9" id="KW-0812">Transmembrane</keyword>
<organism evidence="11 12">
    <name type="scientific">Trifolium pratense</name>
    <name type="common">Red clover</name>
    <dbReference type="NCBI Taxonomy" id="57577"/>
    <lineage>
        <taxon>Eukaryota</taxon>
        <taxon>Viridiplantae</taxon>
        <taxon>Streptophyta</taxon>
        <taxon>Embryophyta</taxon>
        <taxon>Tracheophyta</taxon>
        <taxon>Spermatophyta</taxon>
        <taxon>Magnoliopsida</taxon>
        <taxon>eudicotyledons</taxon>
        <taxon>Gunneridae</taxon>
        <taxon>Pentapetalae</taxon>
        <taxon>rosids</taxon>
        <taxon>fabids</taxon>
        <taxon>Fabales</taxon>
        <taxon>Fabaceae</taxon>
        <taxon>Papilionoideae</taxon>
        <taxon>50 kb inversion clade</taxon>
        <taxon>NPAAA clade</taxon>
        <taxon>Hologalegina</taxon>
        <taxon>IRL clade</taxon>
        <taxon>Trifolieae</taxon>
        <taxon>Trifolium</taxon>
    </lineage>
</organism>
<comment type="caution">
    <text evidence="11">The sequence shown here is derived from an EMBL/GenBank/DDBJ whole genome shotgun (WGS) entry which is preliminary data.</text>
</comment>
<keyword evidence="11" id="KW-0418">Kinase</keyword>
<evidence type="ECO:0000256" key="3">
    <source>
        <dbReference type="ARBA" id="ARBA00022692"/>
    </source>
</evidence>
<evidence type="ECO:0000313" key="12">
    <source>
        <dbReference type="Proteomes" id="UP000236291"/>
    </source>
</evidence>
<dbReference type="SUPFAM" id="SSF52058">
    <property type="entry name" value="L domain-like"/>
    <property type="match status" value="1"/>
</dbReference>
<dbReference type="PROSITE" id="PS50011">
    <property type="entry name" value="PROTEIN_KINASE_DOM"/>
    <property type="match status" value="1"/>
</dbReference>
<keyword evidence="11" id="KW-0808">Transferase</keyword>
<name>A0A2K3N781_TRIPR</name>
<dbReference type="Proteomes" id="UP000236291">
    <property type="component" value="Unassembled WGS sequence"/>
</dbReference>
<dbReference type="InterPro" id="IPR000719">
    <property type="entry name" value="Prot_kinase_dom"/>
</dbReference>
<dbReference type="Pfam" id="PF07714">
    <property type="entry name" value="PK_Tyr_Ser-Thr"/>
    <property type="match status" value="1"/>
</dbReference>
<keyword evidence="2" id="KW-0433">Leucine-rich repeat</keyword>
<keyword evidence="7 9" id="KW-0472">Membrane</keyword>
<keyword evidence="6 9" id="KW-1133">Transmembrane helix</keyword>
<dbReference type="Gene3D" id="3.30.200.20">
    <property type="entry name" value="Phosphorylase Kinase, domain 1"/>
    <property type="match status" value="1"/>
</dbReference>
<reference evidence="11 12" key="2">
    <citation type="journal article" date="2017" name="Front. Plant Sci.">
        <title>Gene Classification and Mining of Molecular Markers Useful in Red Clover (Trifolium pratense) Breeding.</title>
        <authorList>
            <person name="Istvanek J."/>
            <person name="Dluhosova J."/>
            <person name="Dluhos P."/>
            <person name="Patkova L."/>
            <person name="Nedelnik J."/>
            <person name="Repkova J."/>
        </authorList>
    </citation>
    <scope>NUCLEOTIDE SEQUENCE [LARGE SCALE GENOMIC DNA]</scope>
    <source>
        <strain evidence="12">cv. Tatra</strain>
        <tissue evidence="11">Young leaves</tissue>
    </source>
</reference>
<evidence type="ECO:0000259" key="10">
    <source>
        <dbReference type="PROSITE" id="PS50011"/>
    </source>
</evidence>
<dbReference type="ExpressionAtlas" id="A0A2K3N781">
    <property type="expression patterns" value="baseline"/>
</dbReference>
<evidence type="ECO:0000256" key="6">
    <source>
        <dbReference type="ARBA" id="ARBA00022989"/>
    </source>
</evidence>
<evidence type="ECO:0000256" key="1">
    <source>
        <dbReference type="ARBA" id="ARBA00004479"/>
    </source>
</evidence>
<keyword evidence="11" id="KW-0675">Receptor</keyword>
<dbReference type="Gene3D" id="3.80.10.10">
    <property type="entry name" value="Ribonuclease Inhibitor"/>
    <property type="match status" value="1"/>
</dbReference>
<dbReference type="GO" id="GO:0005524">
    <property type="term" value="F:ATP binding"/>
    <property type="evidence" value="ECO:0007669"/>
    <property type="project" value="InterPro"/>
</dbReference>
<evidence type="ECO:0000313" key="11">
    <source>
        <dbReference type="EMBL" id="PNX98888.1"/>
    </source>
</evidence>
<dbReference type="InterPro" id="IPR011009">
    <property type="entry name" value="Kinase-like_dom_sf"/>
</dbReference>
<evidence type="ECO:0000256" key="8">
    <source>
        <dbReference type="ARBA" id="ARBA00023180"/>
    </source>
</evidence>
<comment type="subcellular location">
    <subcellularLocation>
        <location evidence="1">Membrane</location>
        <topology evidence="1">Single-pass type I membrane protein</topology>
    </subcellularLocation>
</comment>
<proteinExistence type="predicted"/>
<dbReference type="InterPro" id="IPR032675">
    <property type="entry name" value="LRR_dom_sf"/>
</dbReference>
<dbReference type="SUPFAM" id="SSF56112">
    <property type="entry name" value="Protein kinase-like (PK-like)"/>
    <property type="match status" value="1"/>
</dbReference>
<dbReference type="EMBL" id="ASHM01017157">
    <property type="protein sequence ID" value="PNX98888.1"/>
    <property type="molecule type" value="Genomic_DNA"/>
</dbReference>
<evidence type="ECO:0000256" key="4">
    <source>
        <dbReference type="ARBA" id="ARBA00022729"/>
    </source>
</evidence>
<gene>
    <name evidence="11" type="ORF">L195_g022146</name>
</gene>
<keyword evidence="5" id="KW-0677">Repeat</keyword>